<reference evidence="1" key="1">
    <citation type="submission" date="2022-06" db="EMBL/GenBank/DDBJ databases">
        <title>Genome sequence of Phormidium yuhuli AB48 isolated from an industrial photobioreactor environment.</title>
        <authorList>
            <person name="Qiu Y."/>
            <person name="Noonan A.J.C."/>
            <person name="Dofher K."/>
            <person name="Koch M."/>
            <person name="Kieft B."/>
            <person name="Lin X."/>
            <person name="Ziels R.M."/>
            <person name="Hallam S.J."/>
        </authorList>
    </citation>
    <scope>NUCLEOTIDE SEQUENCE</scope>
    <source>
        <strain evidence="1">AB48</strain>
    </source>
</reference>
<evidence type="ECO:0000313" key="1">
    <source>
        <dbReference type="EMBL" id="USR89973.1"/>
    </source>
</evidence>
<dbReference type="RefSeq" id="WP_252661434.1">
    <property type="nucleotide sequence ID" value="NZ_CP098611.1"/>
</dbReference>
<evidence type="ECO:0000313" key="2">
    <source>
        <dbReference type="Proteomes" id="UP001056708"/>
    </source>
</evidence>
<sequence>MKKTEGVRQLVEQVLNCFTSPPDEDLIEHVCMAIEANPQWLAQYHGLAEELGAQTTVNNWIGQYVKELSGFDSGRSHRSKSQLMKSYRKLIIPEPN</sequence>
<gene>
    <name evidence="1" type="ORF">NEA10_14065</name>
</gene>
<dbReference type="EMBL" id="CP098611">
    <property type="protein sequence ID" value="USR89973.1"/>
    <property type="molecule type" value="Genomic_DNA"/>
</dbReference>
<keyword evidence="2" id="KW-1185">Reference proteome</keyword>
<protein>
    <recommendedName>
        <fullName evidence="3">Transposase</fullName>
    </recommendedName>
</protein>
<name>A0ABY5AP82_9CYAN</name>
<organism evidence="1 2">
    <name type="scientific">Phormidium yuhuli AB48</name>
    <dbReference type="NCBI Taxonomy" id="2940671"/>
    <lineage>
        <taxon>Bacteria</taxon>
        <taxon>Bacillati</taxon>
        <taxon>Cyanobacteriota</taxon>
        <taxon>Cyanophyceae</taxon>
        <taxon>Oscillatoriophycideae</taxon>
        <taxon>Oscillatoriales</taxon>
        <taxon>Oscillatoriaceae</taxon>
        <taxon>Phormidium</taxon>
        <taxon>Phormidium yuhuli</taxon>
    </lineage>
</organism>
<accession>A0ABY5AP82</accession>
<evidence type="ECO:0008006" key="3">
    <source>
        <dbReference type="Google" id="ProtNLM"/>
    </source>
</evidence>
<dbReference type="Proteomes" id="UP001056708">
    <property type="component" value="Chromosome"/>
</dbReference>
<proteinExistence type="predicted"/>